<keyword evidence="2" id="KW-1185">Reference proteome</keyword>
<reference evidence="2" key="1">
    <citation type="submission" date="2014-10" db="EMBL/GenBank/DDBJ databases">
        <title>Genome sequencing of Vitellibacter sp. D-24.</title>
        <authorList>
            <person name="Thevarajoo S."/>
            <person name="Selvaratnam C."/>
            <person name="Goh K.M."/>
            <person name="Chong C.S."/>
        </authorList>
    </citation>
    <scope>NUCLEOTIDE SEQUENCE [LARGE SCALE GENOMIC DNA]</scope>
    <source>
        <strain evidence="2">D-24</strain>
    </source>
</reference>
<sequence length="137" mass="16331">MIDMEAIEREAWAEEARYRRRQELRGFVALWGPTIKSPARDSRKGWTIYDGYERARDEEWTIWRAIVCTVAILLGRHWNDDAEARWSRWHGKKACWANRPYLAHFDARDTYGGYEIWRVQLAPGCRFEVFSDGECLM</sequence>
<organism evidence="1 2">
    <name type="scientific">Aequorivita aquimaris</name>
    <dbReference type="NCBI Taxonomy" id="1548749"/>
    <lineage>
        <taxon>Bacteria</taxon>
        <taxon>Pseudomonadati</taxon>
        <taxon>Bacteroidota</taxon>
        <taxon>Flavobacteriia</taxon>
        <taxon>Flavobacteriales</taxon>
        <taxon>Flavobacteriaceae</taxon>
        <taxon>Aequorivita</taxon>
    </lineage>
</organism>
<gene>
    <name evidence="1" type="ORF">LS48_14690</name>
</gene>
<dbReference type="AlphaFoldDB" id="A0A137REA6"/>
<protein>
    <submittedName>
        <fullName evidence="1">Uncharacterized protein</fullName>
    </submittedName>
</protein>
<name>A0A137REA6_9FLAO</name>
<dbReference type="RefSeq" id="WP_131807747.1">
    <property type="nucleotide sequence ID" value="NZ_JRWG01000041.1"/>
</dbReference>
<dbReference type="Proteomes" id="UP000070138">
    <property type="component" value="Unassembled WGS sequence"/>
</dbReference>
<evidence type="ECO:0000313" key="2">
    <source>
        <dbReference type="Proteomes" id="UP000070138"/>
    </source>
</evidence>
<accession>A0A137REA6</accession>
<dbReference type="EMBL" id="JRWG01000041">
    <property type="protein sequence ID" value="KXN97826.1"/>
    <property type="molecule type" value="Genomic_DNA"/>
</dbReference>
<proteinExistence type="predicted"/>
<dbReference type="OrthoDB" id="9845790at2"/>
<reference evidence="1 2" key="2">
    <citation type="journal article" date="2016" name="Int. J. Syst. Evol. Microbiol.">
        <title>Vitellibacter aquimaris sp. nov., a marine bacterium isolated from seawater.</title>
        <authorList>
            <person name="Thevarajoo S."/>
            <person name="Selvaratnam C."/>
            <person name="Goh K.M."/>
            <person name="Hong K.W."/>
            <person name="Chan X.Y."/>
            <person name="Chan K.G."/>
            <person name="Chong C.S."/>
        </authorList>
    </citation>
    <scope>NUCLEOTIDE SEQUENCE [LARGE SCALE GENOMIC DNA]</scope>
    <source>
        <strain evidence="1 2">D-24</strain>
    </source>
</reference>
<comment type="caution">
    <text evidence="1">The sequence shown here is derived from an EMBL/GenBank/DDBJ whole genome shotgun (WGS) entry which is preliminary data.</text>
</comment>
<evidence type="ECO:0000313" key="1">
    <source>
        <dbReference type="EMBL" id="KXN97826.1"/>
    </source>
</evidence>